<name>A0A3A1QTC3_9BACI</name>
<dbReference type="Proteomes" id="UP000265801">
    <property type="component" value="Unassembled WGS sequence"/>
</dbReference>
<protein>
    <submittedName>
        <fullName evidence="1">Uncharacterized protein</fullName>
    </submittedName>
</protein>
<reference evidence="1 2" key="1">
    <citation type="submission" date="2018-09" db="EMBL/GenBank/DDBJ databases">
        <title>Bacillus saliacetes sp. nov., isolated from Thai shrimp paste (Ka-pi).</title>
        <authorList>
            <person name="Daroonpunt R."/>
            <person name="Tanasupawat S."/>
            <person name="Yiamsombut S."/>
        </authorList>
    </citation>
    <scope>NUCLEOTIDE SEQUENCE [LARGE SCALE GENOMIC DNA]</scope>
    <source>
        <strain evidence="1 2">SKP7-4</strain>
    </source>
</reference>
<keyword evidence="2" id="KW-1185">Reference proteome</keyword>
<dbReference type="AlphaFoldDB" id="A0A3A1QTC3"/>
<organism evidence="1 2">
    <name type="scientific">Bacillus salacetis</name>
    <dbReference type="NCBI Taxonomy" id="2315464"/>
    <lineage>
        <taxon>Bacteria</taxon>
        <taxon>Bacillati</taxon>
        <taxon>Bacillota</taxon>
        <taxon>Bacilli</taxon>
        <taxon>Bacillales</taxon>
        <taxon>Bacillaceae</taxon>
        <taxon>Bacillus</taxon>
    </lineage>
</organism>
<sequence>MNTGGKIRHQGFSESNIICGNSLSQTIKKSCTDFIWKILSKAVRKELLILLKNNFPISIGIFRPFLFFRVQH</sequence>
<dbReference type="EMBL" id="QXIR01000024">
    <property type="protein sequence ID" value="RIW30931.1"/>
    <property type="molecule type" value="Genomic_DNA"/>
</dbReference>
<evidence type="ECO:0000313" key="1">
    <source>
        <dbReference type="EMBL" id="RIW30931.1"/>
    </source>
</evidence>
<gene>
    <name evidence="1" type="ORF">D3H55_16230</name>
</gene>
<accession>A0A3A1QTC3</accession>
<evidence type="ECO:0000313" key="2">
    <source>
        <dbReference type="Proteomes" id="UP000265801"/>
    </source>
</evidence>
<comment type="caution">
    <text evidence="1">The sequence shown here is derived from an EMBL/GenBank/DDBJ whole genome shotgun (WGS) entry which is preliminary data.</text>
</comment>
<proteinExistence type="predicted"/>